<accession>Q69PB2</accession>
<evidence type="ECO:0000313" key="1">
    <source>
        <dbReference type="EMBL" id="BAD33615.1"/>
    </source>
</evidence>
<gene>
    <name evidence="1" type="primary">OJ1299_A11.22</name>
</gene>
<reference evidence="2" key="2">
    <citation type="journal article" date="2008" name="Nucleic Acids Res.">
        <title>The rice annotation project database (RAP-DB): 2008 update.</title>
        <authorList>
            <consortium name="The rice annotation project (RAP)"/>
        </authorList>
    </citation>
    <scope>GENOME REANNOTATION</scope>
    <source>
        <strain evidence="2">cv. Nipponbare</strain>
    </source>
</reference>
<organism evidence="1 2">
    <name type="scientific">Oryza sativa subsp. japonica</name>
    <name type="common">Rice</name>
    <dbReference type="NCBI Taxonomy" id="39947"/>
    <lineage>
        <taxon>Eukaryota</taxon>
        <taxon>Viridiplantae</taxon>
        <taxon>Streptophyta</taxon>
        <taxon>Embryophyta</taxon>
        <taxon>Tracheophyta</taxon>
        <taxon>Spermatophyta</taxon>
        <taxon>Magnoliopsida</taxon>
        <taxon>Liliopsida</taxon>
        <taxon>Poales</taxon>
        <taxon>Poaceae</taxon>
        <taxon>BOP clade</taxon>
        <taxon>Oryzoideae</taxon>
        <taxon>Oryzeae</taxon>
        <taxon>Oryzinae</taxon>
        <taxon>Oryza</taxon>
        <taxon>Oryza sativa</taxon>
    </lineage>
</organism>
<proteinExistence type="predicted"/>
<dbReference type="EMBL" id="AP005568">
    <property type="protein sequence ID" value="BAD33615.1"/>
    <property type="molecule type" value="Genomic_DNA"/>
</dbReference>
<sequence>MAAWWHPWLQISSSPFPNVFEDLETANHILLDYMFARQVWFRVLSPPSWAALSPPWQLVPELVAILQGLLT</sequence>
<reference evidence="2" key="1">
    <citation type="journal article" date="2005" name="Nature">
        <title>The map-based sequence of the rice genome.</title>
        <authorList>
            <consortium name="International rice genome sequencing project (IRGSP)"/>
            <person name="Matsumoto T."/>
            <person name="Wu J."/>
            <person name="Kanamori H."/>
            <person name="Katayose Y."/>
            <person name="Fujisawa M."/>
            <person name="Namiki N."/>
            <person name="Mizuno H."/>
            <person name="Yamamoto K."/>
            <person name="Antonio B.A."/>
            <person name="Baba T."/>
            <person name="Sakata K."/>
            <person name="Nagamura Y."/>
            <person name="Aoki H."/>
            <person name="Arikawa K."/>
            <person name="Arita K."/>
            <person name="Bito T."/>
            <person name="Chiden Y."/>
            <person name="Fujitsuka N."/>
            <person name="Fukunaka R."/>
            <person name="Hamada M."/>
            <person name="Harada C."/>
            <person name="Hayashi A."/>
            <person name="Hijishita S."/>
            <person name="Honda M."/>
            <person name="Hosokawa S."/>
            <person name="Ichikawa Y."/>
            <person name="Idonuma A."/>
            <person name="Iijima M."/>
            <person name="Ikeda M."/>
            <person name="Ikeno M."/>
            <person name="Ito K."/>
            <person name="Ito S."/>
            <person name="Ito T."/>
            <person name="Ito Y."/>
            <person name="Ito Y."/>
            <person name="Iwabuchi A."/>
            <person name="Kamiya K."/>
            <person name="Karasawa W."/>
            <person name="Kurita K."/>
            <person name="Katagiri S."/>
            <person name="Kikuta A."/>
            <person name="Kobayashi H."/>
            <person name="Kobayashi N."/>
            <person name="Machita K."/>
            <person name="Maehara T."/>
            <person name="Masukawa M."/>
            <person name="Mizubayashi T."/>
            <person name="Mukai Y."/>
            <person name="Nagasaki H."/>
            <person name="Nagata Y."/>
            <person name="Naito S."/>
            <person name="Nakashima M."/>
            <person name="Nakama Y."/>
            <person name="Nakamichi Y."/>
            <person name="Nakamura M."/>
            <person name="Meguro A."/>
            <person name="Negishi M."/>
            <person name="Ohta I."/>
            <person name="Ohta T."/>
            <person name="Okamoto M."/>
            <person name="Ono N."/>
            <person name="Saji S."/>
            <person name="Sakaguchi M."/>
            <person name="Sakai K."/>
            <person name="Shibata M."/>
            <person name="Shimokawa T."/>
            <person name="Song J."/>
            <person name="Takazaki Y."/>
            <person name="Terasawa K."/>
            <person name="Tsugane M."/>
            <person name="Tsuji K."/>
            <person name="Ueda S."/>
            <person name="Waki K."/>
            <person name="Yamagata H."/>
            <person name="Yamamoto M."/>
            <person name="Yamamoto S."/>
            <person name="Yamane H."/>
            <person name="Yoshiki S."/>
            <person name="Yoshihara R."/>
            <person name="Yukawa K."/>
            <person name="Zhong H."/>
            <person name="Yano M."/>
            <person name="Yuan Q."/>
            <person name="Ouyang S."/>
            <person name="Liu J."/>
            <person name="Jones K.M."/>
            <person name="Gansberger K."/>
            <person name="Moffat K."/>
            <person name="Hill J."/>
            <person name="Bera J."/>
            <person name="Fadrosh D."/>
            <person name="Jin S."/>
            <person name="Johri S."/>
            <person name="Kim M."/>
            <person name="Overton L."/>
            <person name="Reardon M."/>
            <person name="Tsitrin T."/>
            <person name="Vuong H."/>
            <person name="Weaver B."/>
            <person name="Ciecko A."/>
            <person name="Tallon L."/>
            <person name="Jackson J."/>
            <person name="Pai G."/>
            <person name="Aken S.V."/>
            <person name="Utterback T."/>
            <person name="Reidmuller S."/>
            <person name="Feldblyum T."/>
            <person name="Hsiao J."/>
            <person name="Zismann V."/>
            <person name="Iobst S."/>
            <person name="de Vazeille A.R."/>
            <person name="Buell C.R."/>
            <person name="Ying K."/>
            <person name="Li Y."/>
            <person name="Lu T."/>
            <person name="Huang Y."/>
            <person name="Zhao Q."/>
            <person name="Feng Q."/>
            <person name="Zhang L."/>
            <person name="Zhu J."/>
            <person name="Weng Q."/>
            <person name="Mu J."/>
            <person name="Lu Y."/>
            <person name="Fan D."/>
            <person name="Liu Y."/>
            <person name="Guan J."/>
            <person name="Zhang Y."/>
            <person name="Yu S."/>
            <person name="Liu X."/>
            <person name="Zhang Y."/>
            <person name="Hong G."/>
            <person name="Han B."/>
            <person name="Choisne N."/>
            <person name="Demange N."/>
            <person name="Orjeda G."/>
            <person name="Samain S."/>
            <person name="Cattolico L."/>
            <person name="Pelletier E."/>
            <person name="Couloux A."/>
            <person name="Segurens B."/>
            <person name="Wincker P."/>
            <person name="D'Hont A."/>
            <person name="Scarpelli C."/>
            <person name="Weissenbach J."/>
            <person name="Salanoubat M."/>
            <person name="Quetier F."/>
            <person name="Yu Y."/>
            <person name="Kim H.R."/>
            <person name="Rambo T."/>
            <person name="Currie J."/>
            <person name="Collura K."/>
            <person name="Luo M."/>
            <person name="Yang T."/>
            <person name="Ammiraju J.S.S."/>
            <person name="Engler F."/>
            <person name="Soderlund C."/>
            <person name="Wing R.A."/>
            <person name="Palmer L.E."/>
            <person name="de la Bastide M."/>
            <person name="Spiegel L."/>
            <person name="Nascimento L."/>
            <person name="Zutavern T."/>
            <person name="O'Shaughnessy A."/>
            <person name="Dike S."/>
            <person name="Dedhia N."/>
            <person name="Preston R."/>
            <person name="Balija V."/>
            <person name="McCombie W.R."/>
            <person name="Chow T."/>
            <person name="Chen H."/>
            <person name="Chung M."/>
            <person name="Chen C."/>
            <person name="Shaw J."/>
            <person name="Wu H."/>
            <person name="Hsiao K."/>
            <person name="Chao Y."/>
            <person name="Chu M."/>
            <person name="Cheng C."/>
            <person name="Hour A."/>
            <person name="Lee P."/>
            <person name="Lin S."/>
            <person name="Lin Y."/>
            <person name="Liou J."/>
            <person name="Liu S."/>
            <person name="Hsing Y."/>
            <person name="Raghuvanshi S."/>
            <person name="Mohanty A."/>
            <person name="Bharti A.K."/>
            <person name="Gaur A."/>
            <person name="Gupta V."/>
            <person name="Kumar D."/>
            <person name="Ravi V."/>
            <person name="Vij S."/>
            <person name="Kapur A."/>
            <person name="Khurana P."/>
            <person name="Khurana P."/>
            <person name="Khurana J.P."/>
            <person name="Tyagi A.K."/>
            <person name="Gaikwad K."/>
            <person name="Singh A."/>
            <person name="Dalal V."/>
            <person name="Srivastava S."/>
            <person name="Dixit A."/>
            <person name="Pal A.K."/>
            <person name="Ghazi I.A."/>
            <person name="Yadav M."/>
            <person name="Pandit A."/>
            <person name="Bhargava A."/>
            <person name="Sureshbabu K."/>
            <person name="Batra K."/>
            <person name="Sharma T.R."/>
            <person name="Mohapatra T."/>
            <person name="Singh N.K."/>
            <person name="Messing J."/>
            <person name="Nelson A.B."/>
            <person name="Fuks G."/>
            <person name="Kavchok S."/>
            <person name="Keizer G."/>
            <person name="Linton E."/>
            <person name="Llaca V."/>
            <person name="Song R."/>
            <person name="Tanyolac B."/>
            <person name="Young S."/>
            <person name="Ho-Il K."/>
            <person name="Hahn J.H."/>
            <person name="Sangsakoo G."/>
            <person name="Vanavichit A."/>
            <person name="de Mattos Luiz.A.T."/>
            <person name="Zimmer P.D."/>
            <person name="Malone G."/>
            <person name="Dellagostin O."/>
            <person name="de Oliveira A.C."/>
            <person name="Bevan M."/>
            <person name="Bancroft I."/>
            <person name="Minx P."/>
            <person name="Cordum H."/>
            <person name="Wilson R."/>
            <person name="Cheng Z."/>
            <person name="Jin W."/>
            <person name="Jiang J."/>
            <person name="Leong S.A."/>
            <person name="Iwama H."/>
            <person name="Gojobori T."/>
            <person name="Itoh T."/>
            <person name="Niimura Y."/>
            <person name="Fujii Y."/>
            <person name="Habara T."/>
            <person name="Sakai H."/>
            <person name="Sato Y."/>
            <person name="Wilson G."/>
            <person name="Kumar K."/>
            <person name="McCouch S."/>
            <person name="Juretic N."/>
            <person name="Hoen D."/>
            <person name="Wright S."/>
            <person name="Bruskiewich R."/>
            <person name="Bureau T."/>
            <person name="Miyao A."/>
            <person name="Hirochika H."/>
            <person name="Nishikawa T."/>
            <person name="Kadowaki K."/>
            <person name="Sugiura M."/>
            <person name="Burr B."/>
            <person name="Sasaki T."/>
        </authorList>
    </citation>
    <scope>NUCLEOTIDE SEQUENCE [LARGE SCALE GENOMIC DNA]</scope>
    <source>
        <strain evidence="2">cv. Nipponbare</strain>
    </source>
</reference>
<dbReference type="AlphaFoldDB" id="Q69PB2"/>
<evidence type="ECO:0000313" key="2">
    <source>
        <dbReference type="Proteomes" id="UP000000763"/>
    </source>
</evidence>
<dbReference type="Proteomes" id="UP000000763">
    <property type="component" value="Chromosome 9"/>
</dbReference>
<protein>
    <submittedName>
        <fullName evidence="1">Uncharacterized protein</fullName>
    </submittedName>
</protein>
<name>Q69PB2_ORYSJ</name>